<organism evidence="2 3">
    <name type="scientific">Mesorhizobium neociceri</name>
    <dbReference type="NCBI Taxonomy" id="1307853"/>
    <lineage>
        <taxon>Bacteria</taxon>
        <taxon>Pseudomonadati</taxon>
        <taxon>Pseudomonadota</taxon>
        <taxon>Alphaproteobacteria</taxon>
        <taxon>Hyphomicrobiales</taxon>
        <taxon>Phyllobacteriaceae</taxon>
        <taxon>Mesorhizobium</taxon>
    </lineage>
</organism>
<dbReference type="PANTHER" id="PTHR43358">
    <property type="entry name" value="ALPHA/BETA-HYDROLASE"/>
    <property type="match status" value="1"/>
</dbReference>
<dbReference type="InterPro" id="IPR052920">
    <property type="entry name" value="DNA-binding_regulatory"/>
</dbReference>
<name>A0A838BBC4_9HYPH</name>
<reference evidence="2 3" key="1">
    <citation type="submission" date="2020-07" db="EMBL/GenBank/DDBJ databases">
        <title>Definition of the novel symbiovar canariense within Mesorhizobium novociceri, a new species of genus Mesorhizobium nodulating Cicer canariense in the Caldera de Taburiente National Park (La Palma, Canary Islands).</title>
        <authorList>
            <person name="Leon-Barrios M."/>
            <person name="Perez-Yepez J."/>
            <person name="Flores-Felix J.D."/>
            <person name="Ramirez-Baena M.H."/>
            <person name="Pulido-Suarez L."/>
            <person name="Igual J.M."/>
            <person name="Velazquez E."/>
            <person name="Peix A."/>
        </authorList>
    </citation>
    <scope>NUCLEOTIDE SEQUENCE [LARGE SCALE GENOMIC DNA]</scope>
    <source>
        <strain evidence="2 3">CCANP35</strain>
    </source>
</reference>
<keyword evidence="3" id="KW-1185">Reference proteome</keyword>
<protein>
    <submittedName>
        <fullName evidence="2">Alpha/beta fold hydrolase</fullName>
    </submittedName>
</protein>
<evidence type="ECO:0000313" key="2">
    <source>
        <dbReference type="EMBL" id="MBA1143319.1"/>
    </source>
</evidence>
<comment type="caution">
    <text evidence="2">The sequence shown here is derived from an EMBL/GenBank/DDBJ whole genome shotgun (WGS) entry which is preliminary data.</text>
</comment>
<sequence>MKLRVLLAIALVGLGAAGCGLDWHIGTMLIARAPRQALVAPGDLPVERVVLDQADAPELVGWVADRKGSCGAIVLLHGRGANRLALVQRAKLLFDAGYSVVLFDLSGHGESGGAIQGFGYSEGQDAARIIAFARQRFPGQKLGAVGSSLGAAAFVFAAQQAAADAYVLEQLYATLRETTAWRMPFHVWRGLQADVLLAQMPLRLGLSVDGVRPVERLGKIGKPLMLLAGSTDPFIDRGQVLALQNAAAGSQLVWFEGAGHVDLLRYNQPRYRDAVLPFLATKLCRTSTDNG</sequence>
<dbReference type="GO" id="GO:0016787">
    <property type="term" value="F:hydrolase activity"/>
    <property type="evidence" value="ECO:0007669"/>
    <property type="project" value="UniProtKB-KW"/>
</dbReference>
<dbReference type="RefSeq" id="WP_181060335.1">
    <property type="nucleotide sequence ID" value="NZ_JACDTY010000013.1"/>
</dbReference>
<gene>
    <name evidence="2" type="ORF">H0241_24160</name>
</gene>
<dbReference type="Proteomes" id="UP000558284">
    <property type="component" value="Unassembled WGS sequence"/>
</dbReference>
<keyword evidence="2" id="KW-0378">Hydrolase</keyword>
<dbReference type="InterPro" id="IPR029058">
    <property type="entry name" value="AB_hydrolase_fold"/>
</dbReference>
<dbReference type="Gene3D" id="3.40.50.1820">
    <property type="entry name" value="alpha/beta hydrolase"/>
    <property type="match status" value="1"/>
</dbReference>
<feature type="domain" description="AB hydrolase-1" evidence="1">
    <location>
        <begin position="72"/>
        <end position="160"/>
    </location>
</feature>
<accession>A0A838BBC4</accession>
<dbReference type="InterPro" id="IPR000073">
    <property type="entry name" value="AB_hydrolase_1"/>
</dbReference>
<proteinExistence type="predicted"/>
<dbReference type="PROSITE" id="PS51257">
    <property type="entry name" value="PROKAR_LIPOPROTEIN"/>
    <property type="match status" value="1"/>
</dbReference>
<dbReference type="SUPFAM" id="SSF53474">
    <property type="entry name" value="alpha/beta-Hydrolases"/>
    <property type="match status" value="1"/>
</dbReference>
<dbReference type="AlphaFoldDB" id="A0A838BBC4"/>
<dbReference type="Pfam" id="PF00561">
    <property type="entry name" value="Abhydrolase_1"/>
    <property type="match status" value="1"/>
</dbReference>
<dbReference type="PANTHER" id="PTHR43358:SF4">
    <property type="entry name" value="ALPHA_BETA HYDROLASE FOLD-1 DOMAIN-CONTAINING PROTEIN"/>
    <property type="match status" value="1"/>
</dbReference>
<evidence type="ECO:0000313" key="3">
    <source>
        <dbReference type="Proteomes" id="UP000558284"/>
    </source>
</evidence>
<dbReference type="EMBL" id="JACDTY010000013">
    <property type="protein sequence ID" value="MBA1143319.1"/>
    <property type="molecule type" value="Genomic_DNA"/>
</dbReference>
<evidence type="ECO:0000259" key="1">
    <source>
        <dbReference type="Pfam" id="PF00561"/>
    </source>
</evidence>